<name>A0ACB9JXY2_9ASTR</name>
<sequence length="74" mass="7731">MIVHRSVLLRLSLRSSSSICVDFVGDAIVAGEVMAAVGGDASVGGDVRRGKLWRRLAVGGDAIIHRSCGGGWRP</sequence>
<comment type="caution">
    <text evidence="1">The sequence shown here is derived from an EMBL/GenBank/DDBJ whole genome shotgun (WGS) entry which is preliminary data.</text>
</comment>
<gene>
    <name evidence="1" type="ORF">L1987_06365</name>
</gene>
<proteinExistence type="predicted"/>
<keyword evidence="2" id="KW-1185">Reference proteome</keyword>
<reference evidence="1 2" key="2">
    <citation type="journal article" date="2022" name="Mol. Ecol. Resour.">
        <title>The genomes of chicory, endive, great burdock and yacon provide insights into Asteraceae paleo-polyploidization history and plant inulin production.</title>
        <authorList>
            <person name="Fan W."/>
            <person name="Wang S."/>
            <person name="Wang H."/>
            <person name="Wang A."/>
            <person name="Jiang F."/>
            <person name="Liu H."/>
            <person name="Zhao H."/>
            <person name="Xu D."/>
            <person name="Zhang Y."/>
        </authorList>
    </citation>
    <scope>NUCLEOTIDE SEQUENCE [LARGE SCALE GENOMIC DNA]</scope>
    <source>
        <strain evidence="2">cv. Yunnan</strain>
        <tissue evidence="1">Leaves</tissue>
    </source>
</reference>
<dbReference type="Proteomes" id="UP001056120">
    <property type="component" value="Linkage Group LG02"/>
</dbReference>
<reference evidence="2" key="1">
    <citation type="journal article" date="2022" name="Mol. Ecol. Resour.">
        <title>The genomes of chicory, endive, great burdock and yacon provide insights into Asteraceae palaeo-polyploidization history and plant inulin production.</title>
        <authorList>
            <person name="Fan W."/>
            <person name="Wang S."/>
            <person name="Wang H."/>
            <person name="Wang A."/>
            <person name="Jiang F."/>
            <person name="Liu H."/>
            <person name="Zhao H."/>
            <person name="Xu D."/>
            <person name="Zhang Y."/>
        </authorList>
    </citation>
    <scope>NUCLEOTIDE SEQUENCE [LARGE SCALE GENOMIC DNA]</scope>
    <source>
        <strain evidence="2">cv. Yunnan</strain>
    </source>
</reference>
<organism evidence="1 2">
    <name type="scientific">Smallanthus sonchifolius</name>
    <dbReference type="NCBI Taxonomy" id="185202"/>
    <lineage>
        <taxon>Eukaryota</taxon>
        <taxon>Viridiplantae</taxon>
        <taxon>Streptophyta</taxon>
        <taxon>Embryophyta</taxon>
        <taxon>Tracheophyta</taxon>
        <taxon>Spermatophyta</taxon>
        <taxon>Magnoliopsida</taxon>
        <taxon>eudicotyledons</taxon>
        <taxon>Gunneridae</taxon>
        <taxon>Pentapetalae</taxon>
        <taxon>asterids</taxon>
        <taxon>campanulids</taxon>
        <taxon>Asterales</taxon>
        <taxon>Asteraceae</taxon>
        <taxon>Asteroideae</taxon>
        <taxon>Heliantheae alliance</taxon>
        <taxon>Millerieae</taxon>
        <taxon>Smallanthus</taxon>
    </lineage>
</organism>
<protein>
    <submittedName>
        <fullName evidence="1">Uncharacterized protein</fullName>
    </submittedName>
</protein>
<evidence type="ECO:0000313" key="1">
    <source>
        <dbReference type="EMBL" id="KAI3824892.1"/>
    </source>
</evidence>
<evidence type="ECO:0000313" key="2">
    <source>
        <dbReference type="Proteomes" id="UP001056120"/>
    </source>
</evidence>
<accession>A0ACB9JXY2</accession>
<dbReference type="EMBL" id="CM042019">
    <property type="protein sequence ID" value="KAI3824892.1"/>
    <property type="molecule type" value="Genomic_DNA"/>
</dbReference>